<reference evidence="1 2" key="1">
    <citation type="journal article" date="2018" name="BMC Genomics">
        <title>Genomic evidence for intraspecific hybridization in a clonal and extremely halotolerant yeast.</title>
        <authorList>
            <person name="Gostincar C."/>
            <person name="Stajich J.E."/>
            <person name="Zupancic J."/>
            <person name="Zalar P."/>
            <person name="Gunde-Cimerman N."/>
        </authorList>
    </citation>
    <scope>NUCLEOTIDE SEQUENCE [LARGE SCALE GENOMIC DNA]</scope>
    <source>
        <strain evidence="1 2">EXF-151</strain>
    </source>
</reference>
<proteinExistence type="predicted"/>
<dbReference type="SUPFAM" id="SSF51316">
    <property type="entry name" value="Mss4-like"/>
    <property type="match status" value="1"/>
</dbReference>
<dbReference type="Gene3D" id="2.170.150.70">
    <property type="match status" value="1"/>
</dbReference>
<dbReference type="Proteomes" id="UP000270230">
    <property type="component" value="Unassembled WGS sequence"/>
</dbReference>
<dbReference type="EMBL" id="QWIN01000072">
    <property type="protein sequence ID" value="RMY60178.1"/>
    <property type="molecule type" value="Genomic_DNA"/>
</dbReference>
<name>A0A3M7D745_HORWE</name>
<gene>
    <name evidence="1" type="ORF">D0865_01678</name>
</gene>
<evidence type="ECO:0008006" key="3">
    <source>
        <dbReference type="Google" id="ProtNLM"/>
    </source>
</evidence>
<sequence length="105" mass="11897">MPDFPWPQATEEEATYDLHCHCGTIRYTITISPPLYAEHSAKGDQYPAVECACSWCQRNGEICVHPLSKNLRMLKDFDRTKLKINPVTAMKEALPKVKLLTCTVS</sequence>
<protein>
    <recommendedName>
        <fullName evidence="3">CENP-V/GFA domain-containing protein</fullName>
    </recommendedName>
</protein>
<dbReference type="InterPro" id="IPR011057">
    <property type="entry name" value="Mss4-like_sf"/>
</dbReference>
<evidence type="ECO:0000313" key="2">
    <source>
        <dbReference type="Proteomes" id="UP000270230"/>
    </source>
</evidence>
<dbReference type="OrthoDB" id="2993351at2759"/>
<organism evidence="1 2">
    <name type="scientific">Hortaea werneckii</name>
    <name type="common">Black yeast</name>
    <name type="synonym">Cladosporium werneckii</name>
    <dbReference type="NCBI Taxonomy" id="91943"/>
    <lineage>
        <taxon>Eukaryota</taxon>
        <taxon>Fungi</taxon>
        <taxon>Dikarya</taxon>
        <taxon>Ascomycota</taxon>
        <taxon>Pezizomycotina</taxon>
        <taxon>Dothideomycetes</taxon>
        <taxon>Dothideomycetidae</taxon>
        <taxon>Mycosphaerellales</taxon>
        <taxon>Teratosphaeriaceae</taxon>
        <taxon>Hortaea</taxon>
    </lineage>
</organism>
<accession>A0A3M7D745</accession>
<dbReference type="AlphaFoldDB" id="A0A3M7D745"/>
<comment type="caution">
    <text evidence="1">The sequence shown here is derived from an EMBL/GenBank/DDBJ whole genome shotgun (WGS) entry which is preliminary data.</text>
</comment>
<evidence type="ECO:0000313" key="1">
    <source>
        <dbReference type="EMBL" id="RMY60178.1"/>
    </source>
</evidence>